<dbReference type="GO" id="GO:0005524">
    <property type="term" value="F:ATP binding"/>
    <property type="evidence" value="ECO:0007669"/>
    <property type="project" value="UniProtKB-KW"/>
</dbReference>
<accession>A0A8K0X0W5</accession>
<dbReference type="InterPro" id="IPR027417">
    <property type="entry name" value="P-loop_NTPase"/>
</dbReference>
<keyword evidence="3" id="KW-0547">Nucleotide-binding</keyword>
<keyword evidence="5" id="KW-0347">Helicase</keyword>
<evidence type="ECO:0000256" key="9">
    <source>
        <dbReference type="SAM" id="MobiDB-lite"/>
    </source>
</evidence>
<feature type="compositionally biased region" description="Low complexity" evidence="9">
    <location>
        <begin position="498"/>
        <end position="513"/>
    </location>
</feature>
<dbReference type="Pfam" id="PF00176">
    <property type="entry name" value="SNF2-rel_dom"/>
    <property type="match status" value="1"/>
</dbReference>
<dbReference type="FunFam" id="3.40.50.300:FF:001315">
    <property type="entry name" value="SNF2 family helicase/ATPase PasG"/>
    <property type="match status" value="1"/>
</dbReference>
<comment type="subcellular location">
    <subcellularLocation>
        <location evidence="1">Nucleus</location>
    </subcellularLocation>
</comment>
<evidence type="ECO:0000256" key="2">
    <source>
        <dbReference type="ARBA" id="ARBA00007025"/>
    </source>
</evidence>
<dbReference type="AlphaFoldDB" id="A0A8K0X0W5"/>
<dbReference type="SUPFAM" id="SSF52540">
    <property type="entry name" value="P-loop containing nucleoside triphosphate hydrolases"/>
    <property type="match status" value="2"/>
</dbReference>
<dbReference type="PROSITE" id="PS51192">
    <property type="entry name" value="HELICASE_ATP_BIND_1"/>
    <property type="match status" value="1"/>
</dbReference>
<organism evidence="12 13">
    <name type="scientific">Plectosphaerella cucumerina</name>
    <dbReference type="NCBI Taxonomy" id="40658"/>
    <lineage>
        <taxon>Eukaryota</taxon>
        <taxon>Fungi</taxon>
        <taxon>Dikarya</taxon>
        <taxon>Ascomycota</taxon>
        <taxon>Pezizomycotina</taxon>
        <taxon>Sordariomycetes</taxon>
        <taxon>Hypocreomycetidae</taxon>
        <taxon>Glomerellales</taxon>
        <taxon>Plectosphaerellaceae</taxon>
        <taxon>Plectosphaerella</taxon>
    </lineage>
</organism>
<dbReference type="Pfam" id="PF00271">
    <property type="entry name" value="Helicase_C"/>
    <property type="match status" value="1"/>
</dbReference>
<dbReference type="InterPro" id="IPR001650">
    <property type="entry name" value="Helicase_C-like"/>
</dbReference>
<dbReference type="OrthoDB" id="5857104at2759"/>
<comment type="similarity">
    <text evidence="2">Belongs to the SNF2/RAD54 helicase family.</text>
</comment>
<sequence length="889" mass="99477">MDNSSTSEGESIMSRKDADFTPASSPPPADMDSETKKLLEEEVQARLANEKAQERRRKMIETRKKNKKPETKAEREKKAKELDDLLKKSAAFSDMLTKKTSALGRVGTSLDGKALGEHQLVMAKQPKCLVGGTMRDYQLEGLTWMYEICQQGMSGILADEMGLGKTIQVISLIALLREEDFLGPHLVVAPLSTLSNWVNEFKKWCPSIPVCLFHGTKDDRKELLKGMRKHLDKSGRPTEKFPIICTSYEMVLREATDLRKFNWGFVIIDEGHRMKNVENSLFRELCAFKSATRMLITGTPLQNDLRELWSLLHFLLPAIFTDWNAFESWFDFSDLQDQEGAEEFIGDKSNHDLIKKLHLILQPLLLRRVKADVAAYLPKKREYVLYAPMTREQTDLYNAISDKKTDTRNFLENKVAQKLSATPNDSPRTSRSSSIASKVKSEPKASPAISLPLRQSPRKTRQELESSTPVKKNAFAVMMGKKAAAAPRETRGRAAKGSTANSSARTSAASSPAPKRKTPPSTETPPPAKSAKSSRHSTPAPTSRSSRRTSARRKAYTEAGSDEDELSDDEFEAKLAKEAARKSIWPDDPFVTEEEQQRAATLEQAKAELAGKKLGNELMQLRLVSNSPHNFYNPWGYDNGVEVDETVVTSSGKMLLLDRLLGALFERGHKVLVFSQFHTQLDILHDYCILRKYKLCRIDGSVHQVDRQEQIDSFNNDPEFKIFLLSTRAGGQGINLTAADTVILFDSDWNPQQDLQAQDRCHRIGQTRPVVIYRLATKGTVEEQLLMSADAKRRLEKLVIKKGGFKTLGQKMDNDEGLDEETLKSLLLADGQVYKHSGGDQILSDKDLEVLCDRSDEAYARAAKGQGDTEAFKVVETAATGILSAASKK</sequence>
<dbReference type="SMART" id="SM00490">
    <property type="entry name" value="HELICc"/>
    <property type="match status" value="1"/>
</dbReference>
<dbReference type="PROSITE" id="PS51194">
    <property type="entry name" value="HELICASE_CTER"/>
    <property type="match status" value="1"/>
</dbReference>
<keyword evidence="8" id="KW-0539">Nucleus</keyword>
<dbReference type="Proteomes" id="UP000813385">
    <property type="component" value="Unassembled WGS sequence"/>
</dbReference>
<name>A0A8K0X0W5_9PEZI</name>
<keyword evidence="7" id="KW-0175">Coiled coil</keyword>
<dbReference type="GO" id="GO:0016787">
    <property type="term" value="F:hydrolase activity"/>
    <property type="evidence" value="ECO:0007669"/>
    <property type="project" value="UniProtKB-KW"/>
</dbReference>
<dbReference type="SMART" id="SM00487">
    <property type="entry name" value="DEXDc"/>
    <property type="match status" value="1"/>
</dbReference>
<gene>
    <name evidence="12" type="ORF">B0T11DRAFT_259887</name>
</gene>
<dbReference type="Gene3D" id="3.40.50.10810">
    <property type="entry name" value="Tandem AAA-ATPase domain"/>
    <property type="match status" value="1"/>
</dbReference>
<dbReference type="InterPro" id="IPR014001">
    <property type="entry name" value="Helicase_ATP-bd"/>
</dbReference>
<reference evidence="12" key="1">
    <citation type="journal article" date="2021" name="Nat. Commun.">
        <title>Genetic determinants of endophytism in the Arabidopsis root mycobiome.</title>
        <authorList>
            <person name="Mesny F."/>
            <person name="Miyauchi S."/>
            <person name="Thiergart T."/>
            <person name="Pickel B."/>
            <person name="Atanasova L."/>
            <person name="Karlsson M."/>
            <person name="Huettel B."/>
            <person name="Barry K.W."/>
            <person name="Haridas S."/>
            <person name="Chen C."/>
            <person name="Bauer D."/>
            <person name="Andreopoulos W."/>
            <person name="Pangilinan J."/>
            <person name="LaButti K."/>
            <person name="Riley R."/>
            <person name="Lipzen A."/>
            <person name="Clum A."/>
            <person name="Drula E."/>
            <person name="Henrissat B."/>
            <person name="Kohler A."/>
            <person name="Grigoriev I.V."/>
            <person name="Martin F.M."/>
            <person name="Hacquard S."/>
        </authorList>
    </citation>
    <scope>NUCLEOTIDE SEQUENCE</scope>
    <source>
        <strain evidence="12">MPI-CAGE-AT-0016</strain>
    </source>
</reference>
<comment type="caution">
    <text evidence="12">The sequence shown here is derived from an EMBL/GenBank/DDBJ whole genome shotgun (WGS) entry which is preliminary data.</text>
</comment>
<evidence type="ECO:0000256" key="7">
    <source>
        <dbReference type="ARBA" id="ARBA00023054"/>
    </source>
</evidence>
<feature type="compositionally biased region" description="Low complexity" evidence="9">
    <location>
        <begin position="426"/>
        <end position="438"/>
    </location>
</feature>
<feature type="region of interest" description="Disordered" evidence="9">
    <location>
        <begin position="416"/>
        <end position="569"/>
    </location>
</feature>
<evidence type="ECO:0000256" key="1">
    <source>
        <dbReference type="ARBA" id="ARBA00004123"/>
    </source>
</evidence>
<dbReference type="InterPro" id="IPR038718">
    <property type="entry name" value="SNF2-like_sf"/>
</dbReference>
<evidence type="ECO:0000259" key="11">
    <source>
        <dbReference type="PROSITE" id="PS51194"/>
    </source>
</evidence>
<dbReference type="CDD" id="cd18793">
    <property type="entry name" value="SF2_C_SNF"/>
    <property type="match status" value="1"/>
</dbReference>
<evidence type="ECO:0000256" key="3">
    <source>
        <dbReference type="ARBA" id="ARBA00022741"/>
    </source>
</evidence>
<dbReference type="InterPro" id="IPR000330">
    <property type="entry name" value="SNF2_N"/>
</dbReference>
<evidence type="ECO:0000256" key="8">
    <source>
        <dbReference type="ARBA" id="ARBA00023242"/>
    </source>
</evidence>
<dbReference type="PANTHER" id="PTHR10799">
    <property type="entry name" value="SNF2/RAD54 HELICASE FAMILY"/>
    <property type="match status" value="1"/>
</dbReference>
<evidence type="ECO:0000313" key="13">
    <source>
        <dbReference type="Proteomes" id="UP000813385"/>
    </source>
</evidence>
<evidence type="ECO:0000256" key="5">
    <source>
        <dbReference type="ARBA" id="ARBA00022806"/>
    </source>
</evidence>
<feature type="compositionally biased region" description="Basic residues" evidence="9">
    <location>
        <begin position="545"/>
        <end position="554"/>
    </location>
</feature>
<keyword evidence="13" id="KW-1185">Reference proteome</keyword>
<proteinExistence type="inferred from homology"/>
<dbReference type="FunFam" id="3.40.50.10810:FF:000015">
    <property type="entry name" value="lymphoid-specific helicase isoform X1"/>
    <property type="match status" value="1"/>
</dbReference>
<keyword evidence="4" id="KW-0378">Hydrolase</keyword>
<evidence type="ECO:0000313" key="12">
    <source>
        <dbReference type="EMBL" id="KAH7353631.1"/>
    </source>
</evidence>
<evidence type="ECO:0000256" key="6">
    <source>
        <dbReference type="ARBA" id="ARBA00022840"/>
    </source>
</evidence>
<dbReference type="Gene3D" id="3.40.50.300">
    <property type="entry name" value="P-loop containing nucleotide triphosphate hydrolases"/>
    <property type="match status" value="1"/>
</dbReference>
<feature type="compositionally biased region" description="Acidic residues" evidence="9">
    <location>
        <begin position="560"/>
        <end position="569"/>
    </location>
</feature>
<keyword evidence="6" id="KW-0067">ATP-binding</keyword>
<evidence type="ECO:0000256" key="4">
    <source>
        <dbReference type="ARBA" id="ARBA00022801"/>
    </source>
</evidence>
<protein>
    <submittedName>
        <fullName evidence="12">SNF2 family domain-containing protein</fullName>
    </submittedName>
</protein>
<dbReference type="InterPro" id="IPR049730">
    <property type="entry name" value="SNF2/RAD54-like_C"/>
</dbReference>
<feature type="compositionally biased region" description="Basic and acidic residues" evidence="9">
    <location>
        <begin position="33"/>
        <end position="80"/>
    </location>
</feature>
<feature type="domain" description="Helicase ATP-binding" evidence="10">
    <location>
        <begin position="146"/>
        <end position="318"/>
    </location>
</feature>
<evidence type="ECO:0000259" key="10">
    <source>
        <dbReference type="PROSITE" id="PS51192"/>
    </source>
</evidence>
<dbReference type="GO" id="GO:0005634">
    <property type="term" value="C:nucleus"/>
    <property type="evidence" value="ECO:0007669"/>
    <property type="project" value="UniProtKB-SubCell"/>
</dbReference>
<feature type="region of interest" description="Disordered" evidence="9">
    <location>
        <begin position="1"/>
        <end position="80"/>
    </location>
</feature>
<dbReference type="EMBL" id="JAGPXD010000005">
    <property type="protein sequence ID" value="KAH7353631.1"/>
    <property type="molecule type" value="Genomic_DNA"/>
</dbReference>
<feature type="domain" description="Helicase C-terminal" evidence="11">
    <location>
        <begin position="656"/>
        <end position="826"/>
    </location>
</feature>
<dbReference type="GO" id="GO:0004386">
    <property type="term" value="F:helicase activity"/>
    <property type="evidence" value="ECO:0007669"/>
    <property type="project" value="UniProtKB-KW"/>
</dbReference>